<dbReference type="HAMAP" id="MF_01474">
    <property type="entry name" value="Ribosomal_eS19"/>
    <property type="match status" value="1"/>
</dbReference>
<dbReference type="GO" id="GO:0006412">
    <property type="term" value="P:translation"/>
    <property type="evidence" value="ECO:0007669"/>
    <property type="project" value="UniProtKB-UniRule"/>
</dbReference>
<keyword evidence="7" id="KW-1185">Reference proteome</keyword>
<evidence type="ECO:0000256" key="1">
    <source>
        <dbReference type="ARBA" id="ARBA00010014"/>
    </source>
</evidence>
<evidence type="ECO:0000256" key="2">
    <source>
        <dbReference type="ARBA" id="ARBA00022980"/>
    </source>
</evidence>
<dbReference type="FunFam" id="1.10.10.10:FF:000449">
    <property type="entry name" value="30S ribosomal protein S19e"/>
    <property type="match status" value="1"/>
</dbReference>
<evidence type="ECO:0000256" key="4">
    <source>
        <dbReference type="ARBA" id="ARBA00035143"/>
    </source>
</evidence>
<evidence type="ECO:0000313" key="6">
    <source>
        <dbReference type="EMBL" id="TVP41340.1"/>
    </source>
</evidence>
<comment type="similarity">
    <text evidence="1 5">Belongs to the eukaryotic ribosomal protein eS19 family.</text>
</comment>
<dbReference type="PANTHER" id="PTHR11710:SF0">
    <property type="entry name" value="40S RIBOSOMAL PROTEIN S19"/>
    <property type="match status" value="1"/>
</dbReference>
<sequence length="150" mass="17105">MAKVFDVPADDLISKLSDQLKKDKKINPPVWASYVKTGPHVEKIPQSRDWWYTRCASLVRKVYLHGPIGISDLKSYYGGRKRIGYNLDHHKDAGGAIIRNALQQLEASGYVEKKKKGRSISSEGMKRVDRLATEIFKDISKLNKDLERYA</sequence>
<dbReference type="OrthoDB" id="371836at2157"/>
<organism evidence="6 7">
    <name type="scientific">Candidatus Nitrosocosmicus arcticus</name>
    <dbReference type="NCBI Taxonomy" id="2035267"/>
    <lineage>
        <taxon>Archaea</taxon>
        <taxon>Nitrososphaerota</taxon>
        <taxon>Nitrososphaeria</taxon>
        <taxon>Nitrososphaerales</taxon>
        <taxon>Nitrososphaeraceae</taxon>
        <taxon>Candidatus Nitrosocosmicus</taxon>
    </lineage>
</organism>
<accession>A0A557SXK9</accession>
<dbReference type="GO" id="GO:0003735">
    <property type="term" value="F:structural constituent of ribosome"/>
    <property type="evidence" value="ECO:0007669"/>
    <property type="project" value="InterPro"/>
</dbReference>
<dbReference type="SMART" id="SM01413">
    <property type="entry name" value="Ribosomal_S19e"/>
    <property type="match status" value="1"/>
</dbReference>
<evidence type="ECO:0000256" key="5">
    <source>
        <dbReference type="HAMAP-Rule" id="MF_01474"/>
    </source>
</evidence>
<dbReference type="InterPro" id="IPR036390">
    <property type="entry name" value="WH_DNA-bd_sf"/>
</dbReference>
<gene>
    <name evidence="5 6" type="primary">rps19e</name>
    <name evidence="6" type="ORF">NARC_30054</name>
</gene>
<comment type="caution">
    <text evidence="6">The sequence shown here is derived from an EMBL/GenBank/DDBJ whole genome shotgun (WGS) entry which is preliminary data.</text>
</comment>
<dbReference type="GO" id="GO:0003723">
    <property type="term" value="F:RNA binding"/>
    <property type="evidence" value="ECO:0007669"/>
    <property type="project" value="TreeGrafter"/>
</dbReference>
<comment type="function">
    <text evidence="5">May be involved in maturation of the 30S ribosomal subunit.</text>
</comment>
<evidence type="ECO:0000256" key="3">
    <source>
        <dbReference type="ARBA" id="ARBA00023274"/>
    </source>
</evidence>
<dbReference type="NCBIfam" id="NF006811">
    <property type="entry name" value="PRK09333.1"/>
    <property type="match status" value="1"/>
</dbReference>
<dbReference type="EMBL" id="VOAH01000003">
    <property type="protein sequence ID" value="TVP41340.1"/>
    <property type="molecule type" value="Genomic_DNA"/>
</dbReference>
<dbReference type="InterPro" id="IPR001266">
    <property type="entry name" value="Ribosomal_eS19"/>
</dbReference>
<comment type="subunit">
    <text evidence="5">Part of the 30S ribosomal subunit.</text>
</comment>
<keyword evidence="3 5" id="KW-0687">Ribonucleoprotein</keyword>
<dbReference type="Gene3D" id="1.10.10.10">
    <property type="entry name" value="Winged helix-like DNA-binding domain superfamily/Winged helix DNA-binding domain"/>
    <property type="match status" value="1"/>
</dbReference>
<dbReference type="GO" id="GO:0000028">
    <property type="term" value="P:ribosomal small subunit assembly"/>
    <property type="evidence" value="ECO:0007669"/>
    <property type="project" value="TreeGrafter"/>
</dbReference>
<dbReference type="Pfam" id="PF01090">
    <property type="entry name" value="Ribosomal_S19e"/>
    <property type="match status" value="1"/>
</dbReference>
<evidence type="ECO:0000313" key="7">
    <source>
        <dbReference type="Proteomes" id="UP000315289"/>
    </source>
</evidence>
<protein>
    <recommendedName>
        <fullName evidence="4 5">Small ribosomal subunit protein eS19</fullName>
    </recommendedName>
</protein>
<dbReference type="SUPFAM" id="SSF46785">
    <property type="entry name" value="Winged helix' DNA-binding domain"/>
    <property type="match status" value="1"/>
</dbReference>
<dbReference type="PANTHER" id="PTHR11710">
    <property type="entry name" value="40S RIBOSOMAL PROTEIN S19"/>
    <property type="match status" value="1"/>
</dbReference>
<dbReference type="GO" id="GO:0022627">
    <property type="term" value="C:cytosolic small ribosomal subunit"/>
    <property type="evidence" value="ECO:0007669"/>
    <property type="project" value="TreeGrafter"/>
</dbReference>
<dbReference type="Proteomes" id="UP000315289">
    <property type="component" value="Unassembled WGS sequence"/>
</dbReference>
<proteinExistence type="inferred from homology"/>
<name>A0A557SXK9_9ARCH</name>
<dbReference type="RefSeq" id="WP_144728758.1">
    <property type="nucleotide sequence ID" value="NZ_ML675579.1"/>
</dbReference>
<keyword evidence="2 5" id="KW-0689">Ribosomal protein</keyword>
<dbReference type="InterPro" id="IPR027548">
    <property type="entry name" value="Ribosomal_eS19_archaeal"/>
</dbReference>
<reference evidence="6 7" key="1">
    <citation type="journal article" date="2019" name="Front. Microbiol.">
        <title>Ammonia Oxidation by the Arctic Terrestrial Thaumarchaeote Candidatus Nitrosocosmicus arcticus Is Stimulated by Increasing Temperatures.</title>
        <authorList>
            <person name="Alves R.J.E."/>
            <person name="Kerou M."/>
            <person name="Zappe A."/>
            <person name="Bittner R."/>
            <person name="Abby S.S."/>
            <person name="Schmidt H.A."/>
            <person name="Pfeifer K."/>
            <person name="Schleper C."/>
        </authorList>
    </citation>
    <scope>NUCLEOTIDE SEQUENCE [LARGE SCALE GENOMIC DNA]</scope>
    <source>
        <strain evidence="6 7">Kfb</strain>
    </source>
</reference>
<dbReference type="AlphaFoldDB" id="A0A557SXK9"/>
<dbReference type="InterPro" id="IPR036388">
    <property type="entry name" value="WH-like_DNA-bd_sf"/>
</dbReference>